<dbReference type="Proteomes" id="UP000518316">
    <property type="component" value="Unassembled WGS sequence"/>
</dbReference>
<dbReference type="RefSeq" id="WP_182598076.1">
    <property type="nucleotide sequence ID" value="NZ_JACIVC010000054.1"/>
</dbReference>
<evidence type="ECO:0000313" key="1">
    <source>
        <dbReference type="EMBL" id="MBB1069469.1"/>
    </source>
</evidence>
<accession>A0A7W3TRF7</accession>
<proteinExistence type="predicted"/>
<organism evidence="1 2">
    <name type="scientific">Limosilactobacillus albertensis</name>
    <dbReference type="NCBI Taxonomy" id="2759752"/>
    <lineage>
        <taxon>Bacteria</taxon>
        <taxon>Bacillati</taxon>
        <taxon>Bacillota</taxon>
        <taxon>Bacilli</taxon>
        <taxon>Lactobacillales</taxon>
        <taxon>Lactobacillaceae</taxon>
        <taxon>Limosilactobacillus</taxon>
    </lineage>
</organism>
<reference evidence="1 2" key="1">
    <citation type="submission" date="2020-07" db="EMBL/GenBank/DDBJ databases">
        <title>Description of Limosilactobacillus balticus sp. nov., Limosilactobacillus agrestis sp. nov., Limosilactobacillus albertensis sp. nov., Limosilactobacillus rudii sp. nov., Limosilactobacillus fastidiosus sp. nov., five novel Limosilactobacillus species isolated from the vertebrate gastrointestinal tract, and proposal of 6 subspecies of Limosilactobacillus reuteri adapted to the gastrointestinal tract of specific vertebrate hosts.</title>
        <authorList>
            <person name="Li F."/>
            <person name="Cheng C."/>
            <person name="Zheng J."/>
            <person name="Quevedo R.M."/>
            <person name="Li J."/>
            <person name="Roos S."/>
            <person name="Gaenzle M.G."/>
            <person name="Walter J."/>
        </authorList>
    </citation>
    <scope>NUCLEOTIDE SEQUENCE [LARGE SCALE GENOMIC DNA]</scope>
    <source>
        <strain evidence="1 2">RRLNB_1_1</strain>
    </source>
</reference>
<dbReference type="EMBL" id="JACIVC010000054">
    <property type="protein sequence ID" value="MBB1069469.1"/>
    <property type="molecule type" value="Genomic_DNA"/>
</dbReference>
<comment type="caution">
    <text evidence="1">The sequence shown here is derived from an EMBL/GenBank/DDBJ whole genome shotgun (WGS) entry which is preliminary data.</text>
</comment>
<dbReference type="AlphaFoldDB" id="A0A7W3TRF7"/>
<keyword evidence="2" id="KW-1185">Reference proteome</keyword>
<name>A0A7W3TRF7_9LACO</name>
<sequence>MKMSVTDYLSQLTSDQVVTEHVEKTAAQSQQKTVLTTAVKFMIEQLDTGHLGQYQMTIKMKKGEPVSFRLETNLINVPMDEAERLDVKLLDKEIEYPVNLYLVMESEDVNKSGLRIDELANETDQGGKVADLVAKAQEWVAEHLADVMEARA</sequence>
<evidence type="ECO:0000313" key="2">
    <source>
        <dbReference type="Proteomes" id="UP000518316"/>
    </source>
</evidence>
<protein>
    <submittedName>
        <fullName evidence="1">Uncharacterized protein</fullName>
    </submittedName>
</protein>
<gene>
    <name evidence="1" type="ORF">H5S40_04780</name>
</gene>